<feature type="non-terminal residue" evidence="1">
    <location>
        <position position="1"/>
    </location>
</feature>
<dbReference type="EMBL" id="MU273530">
    <property type="protein sequence ID" value="KAI0032998.1"/>
    <property type="molecule type" value="Genomic_DNA"/>
</dbReference>
<reference evidence="1" key="1">
    <citation type="submission" date="2021-02" db="EMBL/GenBank/DDBJ databases">
        <authorList>
            <consortium name="DOE Joint Genome Institute"/>
            <person name="Ahrendt S."/>
            <person name="Looney B.P."/>
            <person name="Miyauchi S."/>
            <person name="Morin E."/>
            <person name="Drula E."/>
            <person name="Courty P.E."/>
            <person name="Chicoki N."/>
            <person name="Fauchery L."/>
            <person name="Kohler A."/>
            <person name="Kuo A."/>
            <person name="Labutti K."/>
            <person name="Pangilinan J."/>
            <person name="Lipzen A."/>
            <person name="Riley R."/>
            <person name="Andreopoulos W."/>
            <person name="He G."/>
            <person name="Johnson J."/>
            <person name="Barry K.W."/>
            <person name="Grigoriev I.V."/>
            <person name="Nagy L."/>
            <person name="Hibbett D."/>
            <person name="Henrissat B."/>
            <person name="Matheny P.B."/>
            <person name="Labbe J."/>
            <person name="Martin F."/>
        </authorList>
    </citation>
    <scope>NUCLEOTIDE SEQUENCE</scope>
    <source>
        <strain evidence="1">EC-137</strain>
    </source>
</reference>
<protein>
    <submittedName>
        <fullName evidence="1">Uncharacterized protein</fullName>
    </submittedName>
</protein>
<sequence>PDVQPVASTSTSAPAGIATAGDWQAIWSPAHNAYYFFNAVTQQTTWENPLQPSSFPASASTSPAADTPPALAQMYALQEAAAAQGIDPALAHLDPSLASGPSASAAGTYTARFNARTGAFTALDGRDPSHLSEYERARRMSSVYFDVGQWEADVAARNQQEAEDGAKKRKRPSKKDLERFKEQKRLKKIAKTAWLRT</sequence>
<comment type="caution">
    <text evidence="1">The sequence shown here is derived from an EMBL/GenBank/DDBJ whole genome shotgun (WGS) entry which is preliminary data.</text>
</comment>
<reference evidence="1" key="2">
    <citation type="journal article" date="2022" name="New Phytol.">
        <title>Evolutionary transition to the ectomycorrhizal habit in the genomes of a hyperdiverse lineage of mushroom-forming fungi.</title>
        <authorList>
            <person name="Looney B."/>
            <person name="Miyauchi S."/>
            <person name="Morin E."/>
            <person name="Drula E."/>
            <person name="Courty P.E."/>
            <person name="Kohler A."/>
            <person name="Kuo A."/>
            <person name="LaButti K."/>
            <person name="Pangilinan J."/>
            <person name="Lipzen A."/>
            <person name="Riley R."/>
            <person name="Andreopoulos W."/>
            <person name="He G."/>
            <person name="Johnson J."/>
            <person name="Nolan M."/>
            <person name="Tritt A."/>
            <person name="Barry K.W."/>
            <person name="Grigoriev I.V."/>
            <person name="Nagy L.G."/>
            <person name="Hibbett D."/>
            <person name="Henrissat B."/>
            <person name="Matheny P.B."/>
            <person name="Labbe J."/>
            <person name="Martin F.M."/>
        </authorList>
    </citation>
    <scope>NUCLEOTIDE SEQUENCE</scope>
    <source>
        <strain evidence="1">EC-137</strain>
    </source>
</reference>
<proteinExistence type="predicted"/>
<name>A0ACB8QMD7_9AGAM</name>
<dbReference type="Proteomes" id="UP000814128">
    <property type="component" value="Unassembled WGS sequence"/>
</dbReference>
<feature type="non-terminal residue" evidence="1">
    <location>
        <position position="197"/>
    </location>
</feature>
<keyword evidence="2" id="KW-1185">Reference proteome</keyword>
<organism evidence="1 2">
    <name type="scientific">Vararia minispora EC-137</name>
    <dbReference type="NCBI Taxonomy" id="1314806"/>
    <lineage>
        <taxon>Eukaryota</taxon>
        <taxon>Fungi</taxon>
        <taxon>Dikarya</taxon>
        <taxon>Basidiomycota</taxon>
        <taxon>Agaricomycotina</taxon>
        <taxon>Agaricomycetes</taxon>
        <taxon>Russulales</taxon>
        <taxon>Lachnocladiaceae</taxon>
        <taxon>Vararia</taxon>
    </lineage>
</organism>
<evidence type="ECO:0000313" key="1">
    <source>
        <dbReference type="EMBL" id="KAI0032998.1"/>
    </source>
</evidence>
<gene>
    <name evidence="1" type="ORF">K488DRAFT_25581</name>
</gene>
<accession>A0ACB8QMD7</accession>
<evidence type="ECO:0000313" key="2">
    <source>
        <dbReference type="Proteomes" id="UP000814128"/>
    </source>
</evidence>